<organism evidence="2 3">
    <name type="scientific">Glossina pallidipes</name>
    <name type="common">Tsetse fly</name>
    <dbReference type="NCBI Taxonomy" id="7398"/>
    <lineage>
        <taxon>Eukaryota</taxon>
        <taxon>Metazoa</taxon>
        <taxon>Ecdysozoa</taxon>
        <taxon>Arthropoda</taxon>
        <taxon>Hexapoda</taxon>
        <taxon>Insecta</taxon>
        <taxon>Pterygota</taxon>
        <taxon>Neoptera</taxon>
        <taxon>Endopterygota</taxon>
        <taxon>Diptera</taxon>
        <taxon>Brachycera</taxon>
        <taxon>Muscomorpha</taxon>
        <taxon>Hippoboscoidea</taxon>
        <taxon>Glossinidae</taxon>
        <taxon>Glossina</taxon>
    </lineage>
</organism>
<evidence type="ECO:0000313" key="3">
    <source>
        <dbReference type="Proteomes" id="UP000092445"/>
    </source>
</evidence>
<proteinExistence type="predicted"/>
<evidence type="ECO:0000313" key="2">
    <source>
        <dbReference type="EnsemblMetazoa" id="GPAI010010-PA"/>
    </source>
</evidence>
<keyword evidence="1" id="KW-1133">Transmembrane helix</keyword>
<keyword evidence="1" id="KW-0812">Transmembrane</keyword>
<sequence length="123" mass="13920">MAGVNGTCSGHYFIGVKDIMLMFIKNEFEDTSLVVLFVSSTSSPLITAILRVYTLRIYMINGIIPTLFGFVRTNRVEQRSRTFEIYSVVLAATKTLALPLIGRSLQDDLELERKKKRIKKTIS</sequence>
<protein>
    <submittedName>
        <fullName evidence="2">Uncharacterized protein</fullName>
    </submittedName>
</protein>
<dbReference type="EnsemblMetazoa" id="GPAI010010-RA">
    <property type="protein sequence ID" value="GPAI010010-PA"/>
    <property type="gene ID" value="GPAI010010"/>
</dbReference>
<reference evidence="3" key="1">
    <citation type="submission" date="2014-03" db="EMBL/GenBank/DDBJ databases">
        <authorList>
            <person name="Aksoy S."/>
            <person name="Warren W."/>
            <person name="Wilson R.K."/>
        </authorList>
    </citation>
    <scope>NUCLEOTIDE SEQUENCE [LARGE SCALE GENOMIC DNA]</scope>
    <source>
        <strain evidence="3">IAEA</strain>
    </source>
</reference>
<reference evidence="2" key="2">
    <citation type="submission" date="2020-05" db="UniProtKB">
        <authorList>
            <consortium name="EnsemblMetazoa"/>
        </authorList>
    </citation>
    <scope>IDENTIFICATION</scope>
    <source>
        <strain evidence="2">IAEA</strain>
    </source>
</reference>
<dbReference type="AlphaFoldDB" id="A0A1A9ZBY9"/>
<keyword evidence="1" id="KW-0472">Membrane</keyword>
<evidence type="ECO:0000256" key="1">
    <source>
        <dbReference type="SAM" id="Phobius"/>
    </source>
</evidence>
<dbReference type="VEuPathDB" id="VectorBase:GPAI010010"/>
<accession>A0A1A9ZBY9</accession>
<feature type="transmembrane region" description="Helical" evidence="1">
    <location>
        <begin position="53"/>
        <end position="71"/>
    </location>
</feature>
<name>A0A1A9ZBY9_GLOPL</name>
<dbReference type="Proteomes" id="UP000092445">
    <property type="component" value="Unassembled WGS sequence"/>
</dbReference>
<keyword evidence="3" id="KW-1185">Reference proteome</keyword>